<reference evidence="1" key="1">
    <citation type="journal article" date="2015" name="Nature">
        <title>Complex archaea that bridge the gap between prokaryotes and eukaryotes.</title>
        <authorList>
            <person name="Spang A."/>
            <person name="Saw J.H."/>
            <person name="Jorgensen S.L."/>
            <person name="Zaremba-Niedzwiedzka K."/>
            <person name="Martijn J."/>
            <person name="Lind A.E."/>
            <person name="van Eijk R."/>
            <person name="Schleper C."/>
            <person name="Guy L."/>
            <person name="Ettema T.J."/>
        </authorList>
    </citation>
    <scope>NUCLEOTIDE SEQUENCE</scope>
</reference>
<dbReference type="EMBL" id="LAZR01000302">
    <property type="protein sequence ID" value="KKN75907.1"/>
    <property type="molecule type" value="Genomic_DNA"/>
</dbReference>
<organism evidence="1">
    <name type="scientific">marine sediment metagenome</name>
    <dbReference type="NCBI Taxonomy" id="412755"/>
    <lineage>
        <taxon>unclassified sequences</taxon>
        <taxon>metagenomes</taxon>
        <taxon>ecological metagenomes</taxon>
    </lineage>
</organism>
<dbReference type="AlphaFoldDB" id="A0A0F9TLX8"/>
<accession>A0A0F9TLX8</accession>
<proteinExistence type="predicted"/>
<name>A0A0F9TLX8_9ZZZZ</name>
<evidence type="ECO:0000313" key="1">
    <source>
        <dbReference type="EMBL" id="KKN75907.1"/>
    </source>
</evidence>
<protein>
    <submittedName>
        <fullName evidence="1">Uncharacterized protein</fullName>
    </submittedName>
</protein>
<sequence length="110" mass="12002">MEAIQVGAEIEKAIAALGEEGTKSKDLIQAKARAMADYDKELGRKVGALRASGTAVSIIDKKAKGETSEMLYKRIVAEESLKAHYSRMGQLEAQLNGLQSLNKHLEYTVH</sequence>
<gene>
    <name evidence="1" type="ORF">LCGC14_0376150</name>
</gene>
<comment type="caution">
    <text evidence="1">The sequence shown here is derived from an EMBL/GenBank/DDBJ whole genome shotgun (WGS) entry which is preliminary data.</text>
</comment>